<keyword evidence="1" id="KW-0812">Transmembrane</keyword>
<reference evidence="2 3" key="1">
    <citation type="submission" date="2016-10" db="EMBL/GenBank/DDBJ databases">
        <authorList>
            <person name="de Groot N.N."/>
        </authorList>
    </citation>
    <scope>NUCLEOTIDE SEQUENCE [LARGE SCALE GENOMIC DNA]</scope>
    <source>
        <strain evidence="2 3">CGMCC 1.10457</strain>
    </source>
</reference>
<accession>A0A1I6L9M9</accession>
<dbReference type="EMBL" id="FOZK01000002">
    <property type="protein sequence ID" value="SFS00147.1"/>
    <property type="molecule type" value="Genomic_DNA"/>
</dbReference>
<dbReference type="AlphaFoldDB" id="A0A1I6L9M9"/>
<name>A0A1I6L9M9_9EURY</name>
<sequence length="172" mass="18975">MLNEVQRWIDDSQYDNWEWYSLIIAASISGCIFFEVYSVTSALRSLDTQIVMSGYTFGDFFIASLQGIVMGFVGKRLYTHGNSYSKFMTDDFATKEMTFVARIGVMTVISIMVGLVLPDMVSQSADYVTVQVAGTVVVAGNLLIHSEIRNWNVMNEAPVLAAGSLLAVAPML</sequence>
<keyword evidence="3" id="KW-1185">Reference proteome</keyword>
<protein>
    <submittedName>
        <fullName evidence="2">Uncharacterized protein</fullName>
    </submittedName>
</protein>
<evidence type="ECO:0000256" key="1">
    <source>
        <dbReference type="SAM" id="Phobius"/>
    </source>
</evidence>
<organism evidence="2 3">
    <name type="scientific">Halomicrobium zhouii</name>
    <dbReference type="NCBI Taxonomy" id="767519"/>
    <lineage>
        <taxon>Archaea</taxon>
        <taxon>Methanobacteriati</taxon>
        <taxon>Methanobacteriota</taxon>
        <taxon>Stenosarchaea group</taxon>
        <taxon>Halobacteria</taxon>
        <taxon>Halobacteriales</taxon>
        <taxon>Haloarculaceae</taxon>
        <taxon>Halomicrobium</taxon>
    </lineage>
</organism>
<dbReference type="PROSITE" id="PS51257">
    <property type="entry name" value="PROKAR_LIPOPROTEIN"/>
    <property type="match status" value="1"/>
</dbReference>
<keyword evidence="1" id="KW-1133">Transmembrane helix</keyword>
<keyword evidence="1" id="KW-0472">Membrane</keyword>
<dbReference type="OrthoDB" id="351187at2157"/>
<feature type="transmembrane region" description="Helical" evidence="1">
    <location>
        <begin position="60"/>
        <end position="78"/>
    </location>
</feature>
<evidence type="ECO:0000313" key="2">
    <source>
        <dbReference type="EMBL" id="SFS00147.1"/>
    </source>
</evidence>
<evidence type="ECO:0000313" key="3">
    <source>
        <dbReference type="Proteomes" id="UP000199062"/>
    </source>
</evidence>
<gene>
    <name evidence="2" type="ORF">SAMN05216559_2317</name>
</gene>
<dbReference type="RefSeq" id="WP_089816680.1">
    <property type="nucleotide sequence ID" value="NZ_FOZK01000002.1"/>
</dbReference>
<dbReference type="Proteomes" id="UP000199062">
    <property type="component" value="Unassembled WGS sequence"/>
</dbReference>
<feature type="transmembrane region" description="Helical" evidence="1">
    <location>
        <begin position="20"/>
        <end position="40"/>
    </location>
</feature>
<proteinExistence type="predicted"/>
<feature type="transmembrane region" description="Helical" evidence="1">
    <location>
        <begin position="124"/>
        <end position="144"/>
    </location>
</feature>
<feature type="transmembrane region" description="Helical" evidence="1">
    <location>
        <begin position="99"/>
        <end position="118"/>
    </location>
</feature>